<feature type="region of interest" description="Disordered" evidence="1">
    <location>
        <begin position="669"/>
        <end position="704"/>
    </location>
</feature>
<dbReference type="Proteomes" id="UP000001568">
    <property type="component" value="Chromosome 3"/>
</dbReference>
<dbReference type="EMBL" id="CP000583">
    <property type="protein sequence ID" value="ABO95139.1"/>
    <property type="molecule type" value="Genomic_DNA"/>
</dbReference>
<dbReference type="KEGG" id="olu:OSTLU_24167"/>
<sequence>MTRGGARDGDAEAVVASFTGRGSDDGAEGMTIEDAMDAVVRAREIAERLFASAPTEGRDGETATRETETVVVDFEKNGETTTKNANDLVDGDDDDAMDFNALVEGFVREEEEADEDEDEDERRTATAAGGATTTATAAEANEGARANQVEEAAPGAGDHVEEPALDLTMMFPSSKRKPMGDLAGFDQVMKVKKPRQKRKPKPKYDPTPSLLDDDLVAIAPAVKDVVDDFIAEDDYDNIEVPQDVGEVEEDDEIAETDVEEDSPQVTEVRAEFLFPSSVPKKKTIEKEEETFGAAEEEVTQTQRATNEETEAVAPTEDVAMTNEEDNEEVTQPEVEVKHASTDDETSIAHWNSESNSPGDAVDMPAPVPAPATSTHAALPGKVLEKIAPTTIPNDPACLSAEATLGKQTLTCSYCHTYEAVKSVGFYAHERACKKRLEKEKNTLTCPHCQVYASAKGAGFAAHERVCKRKHEQGTFSPVVVQPVQVTEKVLKRCVFCNVYEYEGFGGAGYAAHKRACQKKHEMDVKTITCSYCRTFTGAPGAGFAAHERACKKKRESAQLPTSTSLPSSPPAPRTQPPPSSTPAKEPITCSYCRTFTGAPGAGFAAHERACKKKRESAQLPTSTSLPSSPPAPRTQPPPSSTPAKEPITCSYCRTFTGAPGAGFAAHERACKKKRESAQLPTSTSLPSSPPAPRTQPPPSSTPAKEPITCSYCRTFTGAPGAGFAAHERACKKKRESAQLPTSTSLPSSPPAPRTQPPPSSTPAKEPITCSYCGTFTGAPGAGFAAHERACKKKRDMDAKMLTCSFCQVYKSMKGAGFAAHERACKKKRESAQLPTSTSLPSSPPAPRTQPPPSSTPAKEPITCSYCGTFTGAPGAGFAAHERACKKKRESAQLPTSTSLPSSPPAPRTQPPPSSTPAKEPITCSYCRTFTGAPGAGFAAHERACKKKRESAQLPTSTSLPSSPPAPRTQPPPSSTPAKEPITCSYCRTFTGAPGAGFAAHERACKKKRESAQLPTSTSLPSSPPAPRTQPPPSSTPAKEPITCSYCRTFTGAPGAGFAAHERACKKKRDMDAKMLTCSFCQVYKSMKGAGFAAHERACKKKCEGAQLPTSTLLPSSPPPPKPEMVESNPDPVVDSNVRAALLQKQSAPESGPDLASAVSPAECSKNTMPSKAKLPKVAADTLLAQRVLHFIKTTLSVQDLTKSQLRTIVRKSMVKVMTVIPRKFDQNTEQGTSAFLTDSRKQKINALLDQYVARLKAKANSKNSTPMTATPTTPTTPTV</sequence>
<feature type="compositionally biased region" description="Low complexity" evidence="1">
    <location>
        <begin position="557"/>
        <end position="566"/>
    </location>
</feature>
<dbReference type="Gramene" id="ABO95139">
    <property type="protein sequence ID" value="ABO95139"/>
    <property type="gene ID" value="OSTLU_24167"/>
</dbReference>
<feature type="compositionally biased region" description="Low complexity" evidence="1">
    <location>
        <begin position="737"/>
        <end position="746"/>
    </location>
</feature>
<feature type="compositionally biased region" description="Low complexity" evidence="1">
    <location>
        <begin position="677"/>
        <end position="686"/>
    </location>
</feature>
<feature type="region of interest" description="Disordered" evidence="1">
    <location>
        <begin position="1003"/>
        <end position="1038"/>
    </location>
</feature>
<feature type="region of interest" description="Disordered" evidence="1">
    <location>
        <begin position="1258"/>
        <end position="1279"/>
    </location>
</feature>
<feature type="compositionally biased region" description="Pro residues" evidence="1">
    <location>
        <begin position="901"/>
        <end position="914"/>
    </location>
</feature>
<feature type="compositionally biased region" description="Polar residues" evidence="1">
    <location>
        <begin position="348"/>
        <end position="357"/>
    </location>
</feature>
<gene>
    <name evidence="2" type="ORF">OSTLU_24167</name>
</gene>
<feature type="compositionally biased region" description="Basic and acidic residues" evidence="1">
    <location>
        <begin position="56"/>
        <end position="78"/>
    </location>
</feature>
<feature type="region of interest" description="Disordered" evidence="1">
    <location>
        <begin position="280"/>
        <end position="358"/>
    </location>
</feature>
<dbReference type="PRINTS" id="PR01217">
    <property type="entry name" value="PRICHEXTENSN"/>
</dbReference>
<feature type="region of interest" description="Disordered" evidence="1">
    <location>
        <begin position="49"/>
        <end position="211"/>
    </location>
</feature>
<feature type="compositionally biased region" description="Pro residues" evidence="1">
    <location>
        <begin position="961"/>
        <end position="974"/>
    </location>
</feature>
<feature type="compositionally biased region" description="Pro residues" evidence="1">
    <location>
        <begin position="687"/>
        <end position="700"/>
    </location>
</feature>
<feature type="region of interest" description="Disordered" evidence="1">
    <location>
        <begin position="886"/>
        <end position="918"/>
    </location>
</feature>
<keyword evidence="3" id="KW-1185">Reference proteome</keyword>
<feature type="compositionally biased region" description="Pro residues" evidence="1">
    <location>
        <begin position="567"/>
        <end position="580"/>
    </location>
</feature>
<feature type="compositionally biased region" description="Pro residues" evidence="1">
    <location>
        <begin position="627"/>
        <end position="640"/>
    </location>
</feature>
<name>A4RTU6_OSTLU</name>
<feature type="region of interest" description="Disordered" evidence="1">
    <location>
        <begin position="1108"/>
        <end position="1127"/>
    </location>
</feature>
<feature type="region of interest" description="Disordered" evidence="1">
    <location>
        <begin position="552"/>
        <end position="584"/>
    </location>
</feature>
<feature type="compositionally biased region" description="Acidic residues" evidence="1">
    <location>
        <begin position="286"/>
        <end position="298"/>
    </location>
</feature>
<feature type="compositionally biased region" description="Low complexity" evidence="1">
    <location>
        <begin position="1011"/>
        <end position="1020"/>
    </location>
</feature>
<evidence type="ECO:0000313" key="3">
    <source>
        <dbReference type="Proteomes" id="UP000001568"/>
    </source>
</evidence>
<dbReference type="AlphaFoldDB" id="A4RTU6"/>
<proteinExistence type="predicted"/>
<feature type="compositionally biased region" description="Acidic residues" evidence="1">
    <location>
        <begin position="245"/>
        <end position="262"/>
    </location>
</feature>
<feature type="compositionally biased region" description="Low complexity" evidence="1">
    <location>
        <begin position="891"/>
        <end position="900"/>
    </location>
</feature>
<feature type="compositionally biased region" description="Low complexity" evidence="1">
    <location>
        <begin position="125"/>
        <end position="147"/>
    </location>
</feature>
<feature type="region of interest" description="Disordered" evidence="1">
    <location>
        <begin position="1"/>
        <end position="30"/>
    </location>
</feature>
<feature type="region of interest" description="Disordered" evidence="1">
    <location>
        <begin position="828"/>
        <end position="857"/>
    </location>
</feature>
<feature type="region of interest" description="Disordered" evidence="1">
    <location>
        <begin position="943"/>
        <end position="978"/>
    </location>
</feature>
<feature type="region of interest" description="Disordered" evidence="1">
    <location>
        <begin position="729"/>
        <end position="763"/>
    </location>
</feature>
<organism evidence="2 3">
    <name type="scientific">Ostreococcus lucimarinus (strain CCE9901)</name>
    <dbReference type="NCBI Taxonomy" id="436017"/>
    <lineage>
        <taxon>Eukaryota</taxon>
        <taxon>Viridiplantae</taxon>
        <taxon>Chlorophyta</taxon>
        <taxon>Mamiellophyceae</taxon>
        <taxon>Mamiellales</taxon>
        <taxon>Bathycoccaceae</taxon>
        <taxon>Ostreococcus</taxon>
    </lineage>
</organism>
<feature type="compositionally biased region" description="Pro residues" evidence="1">
    <location>
        <begin position="841"/>
        <end position="854"/>
    </location>
</feature>
<dbReference type="HOGENOM" id="CLU_263265_0_0_1"/>
<feature type="compositionally biased region" description="Low complexity" evidence="1">
    <location>
        <begin position="951"/>
        <end position="960"/>
    </location>
</feature>
<dbReference type="OrthoDB" id="10687415at2759"/>
<feature type="compositionally biased region" description="Basic and acidic residues" evidence="1">
    <location>
        <begin position="1"/>
        <end position="10"/>
    </location>
</feature>
<evidence type="ECO:0000313" key="2">
    <source>
        <dbReference type="EMBL" id="ABO95139.1"/>
    </source>
</evidence>
<accession>A4RTU6</accession>
<feature type="region of interest" description="Disordered" evidence="1">
    <location>
        <begin position="233"/>
        <end position="264"/>
    </location>
</feature>
<feature type="compositionally biased region" description="Pro residues" evidence="1">
    <location>
        <begin position="747"/>
        <end position="760"/>
    </location>
</feature>
<feature type="region of interest" description="Disordered" evidence="1">
    <location>
        <begin position="609"/>
        <end position="644"/>
    </location>
</feature>
<dbReference type="RefSeq" id="XP_001416846.1">
    <property type="nucleotide sequence ID" value="XM_001416809.1"/>
</dbReference>
<feature type="compositionally biased region" description="Low complexity" evidence="1">
    <location>
        <begin position="1265"/>
        <end position="1279"/>
    </location>
</feature>
<feature type="compositionally biased region" description="Pro residues" evidence="1">
    <location>
        <begin position="1021"/>
        <end position="1034"/>
    </location>
</feature>
<feature type="compositionally biased region" description="Basic residues" evidence="1">
    <location>
        <begin position="190"/>
        <end position="201"/>
    </location>
</feature>
<feature type="compositionally biased region" description="Low complexity" evidence="1">
    <location>
        <begin position="831"/>
        <end position="840"/>
    </location>
</feature>
<feature type="compositionally biased region" description="Low complexity" evidence="1">
    <location>
        <begin position="617"/>
        <end position="626"/>
    </location>
</feature>
<feature type="compositionally biased region" description="Acidic residues" evidence="1">
    <location>
        <begin position="109"/>
        <end position="120"/>
    </location>
</feature>
<evidence type="ECO:0000256" key="1">
    <source>
        <dbReference type="SAM" id="MobiDB-lite"/>
    </source>
</evidence>
<dbReference type="GeneID" id="5000964"/>
<protein>
    <submittedName>
        <fullName evidence="2">Uncharacterized protein</fullName>
    </submittedName>
</protein>
<reference evidence="2 3" key="1">
    <citation type="journal article" date="2007" name="Proc. Natl. Acad. Sci. U.S.A.">
        <title>The tiny eukaryote Ostreococcus provides genomic insights into the paradox of plankton speciation.</title>
        <authorList>
            <person name="Palenik B."/>
            <person name="Grimwood J."/>
            <person name="Aerts A."/>
            <person name="Rouze P."/>
            <person name="Salamov A."/>
            <person name="Putnam N."/>
            <person name="Dupont C."/>
            <person name="Jorgensen R."/>
            <person name="Derelle E."/>
            <person name="Rombauts S."/>
            <person name="Zhou K."/>
            <person name="Otillar R."/>
            <person name="Merchant S.S."/>
            <person name="Podell S."/>
            <person name="Gaasterland T."/>
            <person name="Napoli C."/>
            <person name="Gendler K."/>
            <person name="Manuell A."/>
            <person name="Tai V."/>
            <person name="Vallon O."/>
            <person name="Piganeau G."/>
            <person name="Jancek S."/>
            <person name="Heijde M."/>
            <person name="Jabbari K."/>
            <person name="Bowler C."/>
            <person name="Lohr M."/>
            <person name="Robbens S."/>
            <person name="Werner G."/>
            <person name="Dubchak I."/>
            <person name="Pazour G.J."/>
            <person name="Ren Q."/>
            <person name="Paulsen I."/>
            <person name="Delwiche C."/>
            <person name="Schmutz J."/>
            <person name="Rokhsar D."/>
            <person name="Van de Peer Y."/>
            <person name="Moreau H."/>
            <person name="Grigoriev I.V."/>
        </authorList>
    </citation>
    <scope>NUCLEOTIDE SEQUENCE [LARGE SCALE GENOMIC DNA]</scope>
    <source>
        <strain evidence="2 3">CCE9901</strain>
    </source>
</reference>